<dbReference type="PANTHER" id="PTHR37577">
    <property type="entry name" value="INTEGRAL MEMBRANE PROTEIN"/>
    <property type="match status" value="1"/>
</dbReference>
<feature type="transmembrane region" description="Helical" evidence="2">
    <location>
        <begin position="281"/>
        <end position="302"/>
    </location>
</feature>
<feature type="transmembrane region" description="Helical" evidence="2">
    <location>
        <begin position="147"/>
        <end position="169"/>
    </location>
</feature>
<dbReference type="Proteomes" id="UP000015100">
    <property type="component" value="Unassembled WGS sequence"/>
</dbReference>
<reference evidence="3 4" key="1">
    <citation type="journal article" date="2013" name="PLoS Genet.">
        <title>Genomic mechanisms accounting for the adaptation to parasitism in nematode-trapping fungi.</title>
        <authorList>
            <person name="Meerupati T."/>
            <person name="Andersson K.M."/>
            <person name="Friman E."/>
            <person name="Kumar D."/>
            <person name="Tunlid A."/>
            <person name="Ahren D."/>
        </authorList>
    </citation>
    <scope>NUCLEOTIDE SEQUENCE [LARGE SCALE GENOMIC DNA]</scope>
    <source>
        <strain evidence="3 4">CBS 200.50</strain>
    </source>
</reference>
<feature type="compositionally biased region" description="Polar residues" evidence="1">
    <location>
        <begin position="367"/>
        <end position="377"/>
    </location>
</feature>
<keyword evidence="2" id="KW-0812">Transmembrane</keyword>
<evidence type="ECO:0000313" key="3">
    <source>
        <dbReference type="EMBL" id="EPS44708.1"/>
    </source>
</evidence>
<feature type="transmembrane region" description="Helical" evidence="2">
    <location>
        <begin position="213"/>
        <end position="236"/>
    </location>
</feature>
<dbReference type="EMBL" id="AQGS01000036">
    <property type="protein sequence ID" value="EPS44708.1"/>
    <property type="molecule type" value="Genomic_DNA"/>
</dbReference>
<feature type="compositionally biased region" description="Polar residues" evidence="1">
    <location>
        <begin position="323"/>
        <end position="352"/>
    </location>
</feature>
<accession>S8BZ01</accession>
<keyword evidence="2" id="KW-1133">Transmembrane helix</keyword>
<keyword evidence="2" id="KW-0472">Membrane</keyword>
<keyword evidence="4" id="KW-1185">Reference proteome</keyword>
<dbReference type="OMA" id="LRIAMIT"/>
<dbReference type="OrthoDB" id="5427664at2759"/>
<feature type="transmembrane region" description="Helical" evidence="2">
    <location>
        <begin position="73"/>
        <end position="93"/>
    </location>
</feature>
<evidence type="ECO:0000256" key="2">
    <source>
        <dbReference type="SAM" id="Phobius"/>
    </source>
</evidence>
<feature type="transmembrane region" description="Helical" evidence="2">
    <location>
        <begin position="442"/>
        <end position="464"/>
    </location>
</feature>
<reference evidence="4" key="2">
    <citation type="submission" date="2013-04" db="EMBL/GenBank/DDBJ databases">
        <title>Genomic mechanisms accounting for the adaptation to parasitism in nematode-trapping fungi.</title>
        <authorList>
            <person name="Ahren D.G."/>
        </authorList>
    </citation>
    <scope>NUCLEOTIDE SEQUENCE [LARGE SCALE GENOMIC DNA]</scope>
    <source>
        <strain evidence="4">CBS 200.50</strain>
    </source>
</reference>
<dbReference type="InterPro" id="IPR053018">
    <property type="entry name" value="Elsinochrome_Biosynth-Asso"/>
</dbReference>
<dbReference type="eggNOG" id="ENOG502T0N9">
    <property type="taxonomic scope" value="Eukaryota"/>
</dbReference>
<organism evidence="3 4">
    <name type="scientific">Dactylellina haptotyla (strain CBS 200.50)</name>
    <name type="common">Nematode-trapping fungus</name>
    <name type="synonym">Monacrosporium haptotylum</name>
    <dbReference type="NCBI Taxonomy" id="1284197"/>
    <lineage>
        <taxon>Eukaryota</taxon>
        <taxon>Fungi</taxon>
        <taxon>Dikarya</taxon>
        <taxon>Ascomycota</taxon>
        <taxon>Pezizomycotina</taxon>
        <taxon>Orbiliomycetes</taxon>
        <taxon>Orbiliales</taxon>
        <taxon>Orbiliaceae</taxon>
        <taxon>Dactylellina</taxon>
    </lineage>
</organism>
<sequence length="465" mass="52305">MFWNRLDDYISPAKTPLIRKYIGPHREYIVKALQVSSLALGDQQLFFCIALLCVGFAQFSEISQYHFEIVVDLAWLAYVTFGTTLMITSKLFLDSKNITMKGWRAFFATVKFGMLTVAQLVTFNHYWLQSYGLPANCAFTTEQANGYHSKLLAQMIVAIAALIIVYYYELRTLLNLRMFDYFDYALTKVFLTPWRTYTVVLQNIEKRRPGSGFMFYFFNVIAFLMVPLAEGSVMLLEIWGSTGFTLIRTLMTITCVSRWIFEVRFYSENNGMIGNENEFGFGQILPLLLLLSPLFATIEIFSEKLHKSHTKMVNIPLQDINSPATNTVDGEASTQHSTDASGNSQDSTSTPRPSFEDSEDDKEDLASTASPNPTQDHLTGMPALRKLKKISTFEAILRSTRSSQLGAGSLDPALLAKIPDGWLIDLYENGIIYKFYTGWRGVILAVLLGLATVGSVTGALYGFAF</sequence>
<feature type="transmembrane region" description="Helical" evidence="2">
    <location>
        <begin position="45"/>
        <end position="67"/>
    </location>
</feature>
<feature type="transmembrane region" description="Helical" evidence="2">
    <location>
        <begin position="105"/>
        <end position="127"/>
    </location>
</feature>
<name>S8BZ01_DACHA</name>
<evidence type="ECO:0000256" key="1">
    <source>
        <dbReference type="SAM" id="MobiDB-lite"/>
    </source>
</evidence>
<dbReference type="PANTHER" id="PTHR37577:SF1">
    <property type="entry name" value="INTEGRAL MEMBRANE PROTEIN"/>
    <property type="match status" value="1"/>
</dbReference>
<feature type="region of interest" description="Disordered" evidence="1">
    <location>
        <begin position="323"/>
        <end position="381"/>
    </location>
</feature>
<dbReference type="AlphaFoldDB" id="S8BZ01"/>
<proteinExistence type="predicted"/>
<evidence type="ECO:0000313" key="4">
    <source>
        <dbReference type="Proteomes" id="UP000015100"/>
    </source>
</evidence>
<gene>
    <name evidence="3" type="ORF">H072_1294</name>
</gene>
<comment type="caution">
    <text evidence="3">The sequence shown here is derived from an EMBL/GenBank/DDBJ whole genome shotgun (WGS) entry which is preliminary data.</text>
</comment>
<dbReference type="STRING" id="1284197.S8BZ01"/>
<protein>
    <submittedName>
        <fullName evidence="3">Uncharacterized protein</fullName>
    </submittedName>
</protein>
<dbReference type="HOGENOM" id="CLU_587952_0_0_1"/>